<feature type="region of interest" description="Disordered" evidence="3">
    <location>
        <begin position="257"/>
        <end position="286"/>
    </location>
</feature>
<dbReference type="InterPro" id="IPR015424">
    <property type="entry name" value="PyrdxlP-dep_Trfase"/>
</dbReference>
<feature type="domain" description="Aminotransferase class I/classII large" evidence="4">
    <location>
        <begin position="5"/>
        <end position="169"/>
    </location>
</feature>
<dbReference type="InterPro" id="IPR015421">
    <property type="entry name" value="PyrdxlP-dep_Trfase_major"/>
</dbReference>
<dbReference type="Gene3D" id="3.40.640.10">
    <property type="entry name" value="Type I PLP-dependent aspartate aminotransferase-like (Major domain)"/>
    <property type="match status" value="1"/>
</dbReference>
<evidence type="ECO:0000313" key="5">
    <source>
        <dbReference type="EMBL" id="OAX77977.1"/>
    </source>
</evidence>
<dbReference type="PROSITE" id="PS00105">
    <property type="entry name" value="AA_TRANSFER_CLASS_1"/>
    <property type="match status" value="1"/>
</dbReference>
<proteinExistence type="inferred from homology"/>
<keyword evidence="2" id="KW-0663">Pyridoxal phosphate</keyword>
<accession>A0A1B7NMY1</accession>
<comment type="similarity">
    <text evidence="1">Belongs to the class-I pyridoxal-phosphate-dependent aminotransferase family.</text>
</comment>
<dbReference type="AlphaFoldDB" id="A0A1B7NMY1"/>
<dbReference type="SUPFAM" id="SSF53383">
    <property type="entry name" value="PLP-dependent transferases"/>
    <property type="match status" value="1"/>
</dbReference>
<evidence type="ECO:0000259" key="4">
    <source>
        <dbReference type="Pfam" id="PF00155"/>
    </source>
</evidence>
<reference evidence="5 6" key="1">
    <citation type="submission" date="2015-07" db="EMBL/GenBank/DDBJ databases">
        <title>Emmonsia species relationships and genome sequence.</title>
        <authorList>
            <person name="Cuomo C.A."/>
            <person name="Schwartz I.S."/>
            <person name="Kenyon C."/>
            <person name="de Hoog G.S."/>
            <person name="Govender N.P."/>
            <person name="Botha A."/>
            <person name="Moreno L."/>
            <person name="de Vries M."/>
            <person name="Munoz J.F."/>
            <person name="Stielow J.B."/>
        </authorList>
    </citation>
    <scope>NUCLEOTIDE SEQUENCE [LARGE SCALE GENOMIC DNA]</scope>
    <source>
        <strain evidence="5 6">CBS 136260</strain>
    </source>
</reference>
<evidence type="ECO:0000256" key="2">
    <source>
        <dbReference type="ARBA" id="ARBA00022898"/>
    </source>
</evidence>
<dbReference type="STRING" id="1658172.A0A1B7NMY1"/>
<evidence type="ECO:0000256" key="1">
    <source>
        <dbReference type="ARBA" id="ARBA00007441"/>
    </source>
</evidence>
<organism evidence="5 6">
    <name type="scientific">Emergomyces africanus</name>
    <dbReference type="NCBI Taxonomy" id="1955775"/>
    <lineage>
        <taxon>Eukaryota</taxon>
        <taxon>Fungi</taxon>
        <taxon>Dikarya</taxon>
        <taxon>Ascomycota</taxon>
        <taxon>Pezizomycotina</taxon>
        <taxon>Eurotiomycetes</taxon>
        <taxon>Eurotiomycetidae</taxon>
        <taxon>Onygenales</taxon>
        <taxon>Ajellomycetaceae</taxon>
        <taxon>Emergomyces</taxon>
    </lineage>
</organism>
<dbReference type="PANTHER" id="PTHR43510">
    <property type="entry name" value="AMINOTRANSFERASE FUNCTION, HYPOTHETICAL (EUROFUNG)"/>
    <property type="match status" value="1"/>
</dbReference>
<gene>
    <name evidence="5" type="ORF">ACJ72_07719</name>
</gene>
<protein>
    <recommendedName>
        <fullName evidence="4">Aminotransferase class I/classII large domain-containing protein</fullName>
    </recommendedName>
</protein>
<dbReference type="Gene3D" id="3.90.1150.10">
    <property type="entry name" value="Aspartate Aminotransferase, domain 1"/>
    <property type="match status" value="1"/>
</dbReference>
<dbReference type="OrthoDB" id="7042322at2759"/>
<evidence type="ECO:0000256" key="3">
    <source>
        <dbReference type="SAM" id="MobiDB-lite"/>
    </source>
</evidence>
<dbReference type="CDD" id="cd00609">
    <property type="entry name" value="AAT_like"/>
    <property type="match status" value="1"/>
</dbReference>
<sequence>MSLGYENVIVSGSMSKAYSLSGIRVGWLASPSIDLVRACEAWRAYTMLSVSQVDQAIALYALGEGCLHNLLRRNNDLARQNLGILERFVEQHRWACDWVKPVGGSVAFVRFSRMGRPVDDGEFCEKLLEREGVLVAPGRLCFGNGEDFRGYVRIGYVIETEALERALEGLRAFMKDGFEAVAVNACKQPCWLSEHSTQLPLGYNYNRPEDCKLVASWLELAALVMKQRADNICRGDSVPPVSNKRVDLGLEEQLFGGPPQEISVMKTRKRPQRAASARPAKRSRRR</sequence>
<dbReference type="Proteomes" id="UP000091918">
    <property type="component" value="Unassembled WGS sequence"/>
</dbReference>
<dbReference type="InterPro" id="IPR015422">
    <property type="entry name" value="PyrdxlP-dep_Trfase_small"/>
</dbReference>
<dbReference type="InterPro" id="IPR004838">
    <property type="entry name" value="NHTrfase_class1_PyrdxlP-BS"/>
</dbReference>
<keyword evidence="6" id="KW-1185">Reference proteome</keyword>
<dbReference type="PANTHER" id="PTHR43510:SF1">
    <property type="entry name" value="AMINOTRANSFERASE FUNCTION, HYPOTHETICAL (EUROFUNG)"/>
    <property type="match status" value="1"/>
</dbReference>
<dbReference type="InterPro" id="IPR004839">
    <property type="entry name" value="Aminotransferase_I/II_large"/>
</dbReference>
<dbReference type="Pfam" id="PF00155">
    <property type="entry name" value="Aminotran_1_2"/>
    <property type="match status" value="1"/>
</dbReference>
<dbReference type="GO" id="GO:0003824">
    <property type="term" value="F:catalytic activity"/>
    <property type="evidence" value="ECO:0007669"/>
    <property type="project" value="InterPro"/>
</dbReference>
<dbReference type="EMBL" id="LGUA01001853">
    <property type="protein sequence ID" value="OAX77977.1"/>
    <property type="molecule type" value="Genomic_DNA"/>
</dbReference>
<comment type="caution">
    <text evidence="5">The sequence shown here is derived from an EMBL/GenBank/DDBJ whole genome shotgun (WGS) entry which is preliminary data.</text>
</comment>
<evidence type="ECO:0000313" key="6">
    <source>
        <dbReference type="Proteomes" id="UP000091918"/>
    </source>
</evidence>
<dbReference type="GO" id="GO:0030170">
    <property type="term" value="F:pyridoxal phosphate binding"/>
    <property type="evidence" value="ECO:0007669"/>
    <property type="project" value="InterPro"/>
</dbReference>
<name>A0A1B7NMY1_9EURO</name>